<dbReference type="SUPFAM" id="SSF46689">
    <property type="entry name" value="Homeodomain-like"/>
    <property type="match status" value="1"/>
</dbReference>
<evidence type="ECO:0000256" key="4">
    <source>
        <dbReference type="PROSITE-ProRule" id="PRU00335"/>
    </source>
</evidence>
<proteinExistence type="predicted"/>
<feature type="domain" description="HTH tetR-type" evidence="5">
    <location>
        <begin position="14"/>
        <end position="73"/>
    </location>
</feature>
<dbReference type="PRINTS" id="PR00455">
    <property type="entry name" value="HTHTETR"/>
</dbReference>
<dbReference type="SUPFAM" id="SSF48498">
    <property type="entry name" value="Tetracyclin repressor-like, C-terminal domain"/>
    <property type="match status" value="1"/>
</dbReference>
<dbReference type="Proteomes" id="UP000632454">
    <property type="component" value="Unassembled WGS sequence"/>
</dbReference>
<evidence type="ECO:0000313" key="7">
    <source>
        <dbReference type="Proteomes" id="UP000632454"/>
    </source>
</evidence>
<dbReference type="EMBL" id="BMCS01000001">
    <property type="protein sequence ID" value="GGF20854.1"/>
    <property type="molecule type" value="Genomic_DNA"/>
</dbReference>
<dbReference type="PANTHER" id="PTHR30055:SF234">
    <property type="entry name" value="HTH-TYPE TRANSCRIPTIONAL REGULATOR BETI"/>
    <property type="match status" value="1"/>
</dbReference>
<dbReference type="PANTHER" id="PTHR30055">
    <property type="entry name" value="HTH-TYPE TRANSCRIPTIONAL REGULATOR RUTR"/>
    <property type="match status" value="1"/>
</dbReference>
<dbReference type="InterPro" id="IPR001647">
    <property type="entry name" value="HTH_TetR"/>
</dbReference>
<name>A0ABQ1UK03_9NOCA</name>
<dbReference type="Pfam" id="PF00440">
    <property type="entry name" value="TetR_N"/>
    <property type="match status" value="1"/>
</dbReference>
<keyword evidence="2 4" id="KW-0238">DNA-binding</keyword>
<dbReference type="PROSITE" id="PS01081">
    <property type="entry name" value="HTH_TETR_1"/>
    <property type="match status" value="1"/>
</dbReference>
<keyword evidence="7" id="KW-1185">Reference proteome</keyword>
<accession>A0ABQ1UK03</accession>
<protein>
    <submittedName>
        <fullName evidence="6">TetR family transcriptional regulator</fullName>
    </submittedName>
</protein>
<keyword evidence="1" id="KW-0805">Transcription regulation</keyword>
<sequence>MGDHLHQFLRSDAKDNRDRILEVAREVFATDGLGVSMREVARRAGVGPATLYRRFPTKKDLVVEAFMDEFGRCREIVRTGFDDADPWRGFCYVLTELSELQSENQGFTEAFLAEYPDVVDVRSHRTEMVGEFADLVRRAKAQGDLRTDFVVADLILFLTANRGLASTPPENRLFAARRFSALMIDAARKSPTHQALPRHLKR</sequence>
<dbReference type="Gene3D" id="1.10.357.10">
    <property type="entry name" value="Tetracycline Repressor, domain 2"/>
    <property type="match status" value="1"/>
</dbReference>
<dbReference type="InterPro" id="IPR036271">
    <property type="entry name" value="Tet_transcr_reg_TetR-rel_C_sf"/>
</dbReference>
<keyword evidence="3" id="KW-0804">Transcription</keyword>
<dbReference type="InterPro" id="IPR009057">
    <property type="entry name" value="Homeodomain-like_sf"/>
</dbReference>
<gene>
    <name evidence="6" type="ORF">GCM10007298_16000</name>
</gene>
<evidence type="ECO:0000256" key="2">
    <source>
        <dbReference type="ARBA" id="ARBA00023125"/>
    </source>
</evidence>
<dbReference type="InterPro" id="IPR050109">
    <property type="entry name" value="HTH-type_TetR-like_transc_reg"/>
</dbReference>
<evidence type="ECO:0000256" key="1">
    <source>
        <dbReference type="ARBA" id="ARBA00023015"/>
    </source>
</evidence>
<dbReference type="PROSITE" id="PS50977">
    <property type="entry name" value="HTH_TETR_2"/>
    <property type="match status" value="1"/>
</dbReference>
<organism evidence="6 7">
    <name type="scientific">Williamsia phyllosphaerae</name>
    <dbReference type="NCBI Taxonomy" id="885042"/>
    <lineage>
        <taxon>Bacteria</taxon>
        <taxon>Bacillati</taxon>
        <taxon>Actinomycetota</taxon>
        <taxon>Actinomycetes</taxon>
        <taxon>Mycobacteriales</taxon>
        <taxon>Nocardiaceae</taxon>
        <taxon>Williamsia</taxon>
    </lineage>
</organism>
<reference evidence="7" key="1">
    <citation type="journal article" date="2019" name="Int. J. Syst. Evol. Microbiol.">
        <title>The Global Catalogue of Microorganisms (GCM) 10K type strain sequencing project: providing services to taxonomists for standard genome sequencing and annotation.</title>
        <authorList>
            <consortium name="The Broad Institute Genomics Platform"/>
            <consortium name="The Broad Institute Genome Sequencing Center for Infectious Disease"/>
            <person name="Wu L."/>
            <person name="Ma J."/>
        </authorList>
    </citation>
    <scope>NUCLEOTIDE SEQUENCE [LARGE SCALE GENOMIC DNA]</scope>
    <source>
        <strain evidence="7">CCM 7855</strain>
    </source>
</reference>
<evidence type="ECO:0000256" key="3">
    <source>
        <dbReference type="ARBA" id="ARBA00023163"/>
    </source>
</evidence>
<evidence type="ECO:0000259" key="5">
    <source>
        <dbReference type="PROSITE" id="PS50977"/>
    </source>
</evidence>
<comment type="caution">
    <text evidence="6">The sequence shown here is derived from an EMBL/GenBank/DDBJ whole genome shotgun (WGS) entry which is preliminary data.</text>
</comment>
<feature type="DNA-binding region" description="H-T-H motif" evidence="4">
    <location>
        <begin position="36"/>
        <end position="55"/>
    </location>
</feature>
<dbReference type="InterPro" id="IPR023772">
    <property type="entry name" value="DNA-bd_HTH_TetR-type_CS"/>
</dbReference>
<evidence type="ECO:0000313" key="6">
    <source>
        <dbReference type="EMBL" id="GGF20854.1"/>
    </source>
</evidence>
<dbReference type="RefSeq" id="WP_188488526.1">
    <property type="nucleotide sequence ID" value="NZ_BMCS01000001.1"/>
</dbReference>